<feature type="transmembrane region" description="Helical" evidence="7">
    <location>
        <begin position="366"/>
        <end position="389"/>
    </location>
</feature>
<feature type="transmembrane region" description="Helical" evidence="7">
    <location>
        <begin position="490"/>
        <end position="513"/>
    </location>
</feature>
<evidence type="ECO:0000256" key="2">
    <source>
        <dbReference type="ARBA" id="ARBA00008335"/>
    </source>
</evidence>
<dbReference type="EMBL" id="JAGPXC010000004">
    <property type="protein sequence ID" value="KAH6654054.1"/>
    <property type="molecule type" value="Genomic_DNA"/>
</dbReference>
<feature type="transmembrane region" description="Helical" evidence="7">
    <location>
        <begin position="63"/>
        <end position="85"/>
    </location>
</feature>
<dbReference type="InterPro" id="IPR005828">
    <property type="entry name" value="MFS_sugar_transport-like"/>
</dbReference>
<keyword evidence="6 7" id="KW-0472">Membrane</keyword>
<comment type="similarity">
    <text evidence="2">Belongs to the major facilitator superfamily.</text>
</comment>
<dbReference type="PROSITE" id="PS50850">
    <property type="entry name" value="MFS"/>
    <property type="match status" value="1"/>
</dbReference>
<feature type="transmembrane region" description="Helical" evidence="7">
    <location>
        <begin position="196"/>
        <end position="219"/>
    </location>
</feature>
<evidence type="ECO:0000313" key="9">
    <source>
        <dbReference type="EMBL" id="KAH6654054.1"/>
    </source>
</evidence>
<feature type="transmembrane region" description="Helical" evidence="7">
    <location>
        <begin position="139"/>
        <end position="159"/>
    </location>
</feature>
<comment type="caution">
    <text evidence="9">The sequence shown here is derived from an EMBL/GenBank/DDBJ whole genome shotgun (WGS) entry which is preliminary data.</text>
</comment>
<evidence type="ECO:0000256" key="5">
    <source>
        <dbReference type="ARBA" id="ARBA00022989"/>
    </source>
</evidence>
<reference evidence="9" key="1">
    <citation type="journal article" date="2021" name="Nat. Commun.">
        <title>Genetic determinants of endophytism in the Arabidopsis root mycobiome.</title>
        <authorList>
            <person name="Mesny F."/>
            <person name="Miyauchi S."/>
            <person name="Thiergart T."/>
            <person name="Pickel B."/>
            <person name="Atanasova L."/>
            <person name="Karlsson M."/>
            <person name="Huettel B."/>
            <person name="Barry K.W."/>
            <person name="Haridas S."/>
            <person name="Chen C."/>
            <person name="Bauer D."/>
            <person name="Andreopoulos W."/>
            <person name="Pangilinan J."/>
            <person name="LaButti K."/>
            <person name="Riley R."/>
            <person name="Lipzen A."/>
            <person name="Clum A."/>
            <person name="Drula E."/>
            <person name="Henrissat B."/>
            <person name="Kohler A."/>
            <person name="Grigoriev I.V."/>
            <person name="Martin F.M."/>
            <person name="Hacquard S."/>
        </authorList>
    </citation>
    <scope>NUCLEOTIDE SEQUENCE</scope>
    <source>
        <strain evidence="9">MPI-SDFR-AT-0073</strain>
    </source>
</reference>
<keyword evidence="10" id="KW-1185">Reference proteome</keyword>
<feature type="transmembrane region" description="Helical" evidence="7">
    <location>
        <begin position="115"/>
        <end position="132"/>
    </location>
</feature>
<feature type="transmembrane region" description="Helical" evidence="7">
    <location>
        <begin position="165"/>
        <end position="189"/>
    </location>
</feature>
<dbReference type="PANTHER" id="PTHR23511:SF5">
    <property type="entry name" value="MAJOR FACILITATOR-TYPE TRANSPORTER HXNZ-RELATED"/>
    <property type="match status" value="1"/>
</dbReference>
<keyword evidence="5 7" id="KW-1133">Transmembrane helix</keyword>
<evidence type="ECO:0000313" key="10">
    <source>
        <dbReference type="Proteomes" id="UP000758603"/>
    </source>
</evidence>
<feature type="transmembrane region" description="Helical" evidence="7">
    <location>
        <begin position="239"/>
        <end position="260"/>
    </location>
</feature>
<dbReference type="AlphaFoldDB" id="A0A9P8UL09"/>
<keyword evidence="3" id="KW-0813">Transport</keyword>
<dbReference type="Gene3D" id="1.20.1250.20">
    <property type="entry name" value="MFS general substrate transporter like domains"/>
    <property type="match status" value="1"/>
</dbReference>
<dbReference type="Pfam" id="PF00083">
    <property type="entry name" value="Sugar_tr"/>
    <property type="match status" value="1"/>
</dbReference>
<evidence type="ECO:0000256" key="6">
    <source>
        <dbReference type="ARBA" id="ARBA00023136"/>
    </source>
</evidence>
<dbReference type="GO" id="GO:0022857">
    <property type="term" value="F:transmembrane transporter activity"/>
    <property type="evidence" value="ECO:0007669"/>
    <property type="project" value="InterPro"/>
</dbReference>
<dbReference type="FunFam" id="1.20.1250.20:FF:000171">
    <property type="entry name" value="MFS general substrate transporter"/>
    <property type="match status" value="1"/>
</dbReference>
<dbReference type="RefSeq" id="XP_045958324.1">
    <property type="nucleotide sequence ID" value="XM_046102700.1"/>
</dbReference>
<sequence>MPINNEKVVSQKEAETGLSGVPTSPSVHNGAVGVNDDAAIRDMYGSAVDESYRLKSELVSEHLLGIGMGKFQWTLFVVNGFGWVVDNFWSQGLTAVRPTAANEFTSTVSPSFSSVAYYVGLILGASFWSISADIVGRKFAFNATILIGGIFACAVAGSQNFVTFSALWAVIGTAAGGNVPVDSIVFLEFVPQTHQWLVVSLSAWWNFGQVIVALLSWIFLANFACADDTNCTMKANMGWRYLMITLGAIALAFGLIRILVFKIPESPRYLISKGRDAEAVEAVNYIARYNGKQETLTIEMLQAIDMQTSGQISTTIHDSESATASKPATGLSYMQILKQSFQDYKSSNVRQLFAGRKMAQHTSVTFLIWLTIGIAYPLYFAFITSYLQANSSYTTDSSLSYTYKIYCIVSAVGVIGPVAAGFAVETRFGRRWMMALSAVLTGVFLFAYTAVRSEASDIGFQCATGILGNFEYAIMFAFTPESFPGPVRGTGTGIAASLLRFGGLIASLISIYGGGYTVIPIYVSAALWIVVGFFCFGLPYETHGHASI</sequence>
<dbReference type="GeneID" id="70131592"/>
<name>A0A9P8UL09_9PEZI</name>
<evidence type="ECO:0000256" key="4">
    <source>
        <dbReference type="ARBA" id="ARBA00022692"/>
    </source>
</evidence>
<proteinExistence type="inferred from homology"/>
<comment type="subcellular location">
    <subcellularLocation>
        <location evidence="1">Membrane</location>
        <topology evidence="1">Multi-pass membrane protein</topology>
    </subcellularLocation>
</comment>
<dbReference type="PANTHER" id="PTHR23511">
    <property type="entry name" value="SYNAPTIC VESICLE GLYCOPROTEIN 2"/>
    <property type="match status" value="1"/>
</dbReference>
<evidence type="ECO:0000256" key="7">
    <source>
        <dbReference type="SAM" id="Phobius"/>
    </source>
</evidence>
<gene>
    <name evidence="9" type="ORF">BKA67DRAFT_564044</name>
</gene>
<evidence type="ECO:0000256" key="1">
    <source>
        <dbReference type="ARBA" id="ARBA00004141"/>
    </source>
</evidence>
<dbReference type="Proteomes" id="UP000758603">
    <property type="component" value="Unassembled WGS sequence"/>
</dbReference>
<feature type="transmembrane region" description="Helical" evidence="7">
    <location>
        <begin position="519"/>
        <end position="540"/>
    </location>
</feature>
<dbReference type="OrthoDB" id="4139357at2759"/>
<protein>
    <submittedName>
        <fullName evidence="9">Major facilitator superfamily domain-containing protein</fullName>
    </submittedName>
</protein>
<keyword evidence="4 7" id="KW-0812">Transmembrane</keyword>
<dbReference type="SUPFAM" id="SSF103473">
    <property type="entry name" value="MFS general substrate transporter"/>
    <property type="match status" value="1"/>
</dbReference>
<feature type="transmembrane region" description="Helical" evidence="7">
    <location>
        <begin position="401"/>
        <end position="420"/>
    </location>
</feature>
<dbReference type="InterPro" id="IPR020846">
    <property type="entry name" value="MFS_dom"/>
</dbReference>
<feature type="domain" description="Major facilitator superfamily (MFS) profile" evidence="8">
    <location>
        <begin position="75"/>
        <end position="543"/>
    </location>
</feature>
<dbReference type="GO" id="GO:0016020">
    <property type="term" value="C:membrane"/>
    <property type="evidence" value="ECO:0007669"/>
    <property type="project" value="UniProtKB-SubCell"/>
</dbReference>
<evidence type="ECO:0000259" key="8">
    <source>
        <dbReference type="PROSITE" id="PS50850"/>
    </source>
</evidence>
<accession>A0A9P8UL09</accession>
<evidence type="ECO:0000256" key="3">
    <source>
        <dbReference type="ARBA" id="ARBA00022448"/>
    </source>
</evidence>
<organism evidence="9 10">
    <name type="scientific">Truncatella angustata</name>
    <dbReference type="NCBI Taxonomy" id="152316"/>
    <lineage>
        <taxon>Eukaryota</taxon>
        <taxon>Fungi</taxon>
        <taxon>Dikarya</taxon>
        <taxon>Ascomycota</taxon>
        <taxon>Pezizomycotina</taxon>
        <taxon>Sordariomycetes</taxon>
        <taxon>Xylariomycetidae</taxon>
        <taxon>Amphisphaeriales</taxon>
        <taxon>Sporocadaceae</taxon>
        <taxon>Truncatella</taxon>
    </lineage>
</organism>
<feature type="transmembrane region" description="Helical" evidence="7">
    <location>
        <begin position="432"/>
        <end position="452"/>
    </location>
</feature>
<dbReference type="InterPro" id="IPR036259">
    <property type="entry name" value="MFS_trans_sf"/>
</dbReference>